<proteinExistence type="predicted"/>
<sequence>MGVYADDFLELVLGSDDVDGSRWCESSSRLLLALGHADGNFRCGKGTCFLSVLQVPIRVVTLVDWYGFVVVRGLDNSGSVLGLVWCLATESSGRWLGVERGFQLLIWDYAESRRWWVGVEIGFQLLTWDYAGVASWFRIAGARWWARLIGQQNSIGGEGFTDLVVDGGLKVASMVGKRLRRKGGCIKSGGVGVRLEWKWRRWRRRYELVGRCATEAVMVAKGMLKVRDEGDTWQRKGDCCMGCKSRGSTWECSGDRAGPT</sequence>
<evidence type="ECO:0000313" key="2">
    <source>
        <dbReference type="Proteomes" id="UP001396334"/>
    </source>
</evidence>
<protein>
    <submittedName>
        <fullName evidence="1">Uncharacterized protein</fullName>
    </submittedName>
</protein>
<dbReference type="Proteomes" id="UP001396334">
    <property type="component" value="Unassembled WGS sequence"/>
</dbReference>
<organism evidence="1 2">
    <name type="scientific">Hibiscus sabdariffa</name>
    <name type="common">roselle</name>
    <dbReference type="NCBI Taxonomy" id="183260"/>
    <lineage>
        <taxon>Eukaryota</taxon>
        <taxon>Viridiplantae</taxon>
        <taxon>Streptophyta</taxon>
        <taxon>Embryophyta</taxon>
        <taxon>Tracheophyta</taxon>
        <taxon>Spermatophyta</taxon>
        <taxon>Magnoliopsida</taxon>
        <taxon>eudicotyledons</taxon>
        <taxon>Gunneridae</taxon>
        <taxon>Pentapetalae</taxon>
        <taxon>rosids</taxon>
        <taxon>malvids</taxon>
        <taxon>Malvales</taxon>
        <taxon>Malvaceae</taxon>
        <taxon>Malvoideae</taxon>
        <taxon>Hibiscus</taxon>
    </lineage>
</organism>
<evidence type="ECO:0000313" key="1">
    <source>
        <dbReference type="EMBL" id="KAK9009187.1"/>
    </source>
</evidence>
<keyword evidence="2" id="KW-1185">Reference proteome</keyword>
<comment type="caution">
    <text evidence="1">The sequence shown here is derived from an EMBL/GenBank/DDBJ whole genome shotgun (WGS) entry which is preliminary data.</text>
</comment>
<dbReference type="EMBL" id="JBBPBN010000024">
    <property type="protein sequence ID" value="KAK9009187.1"/>
    <property type="molecule type" value="Genomic_DNA"/>
</dbReference>
<accession>A0ABR2R918</accession>
<gene>
    <name evidence="1" type="ORF">V6N11_035732</name>
</gene>
<reference evidence="1 2" key="1">
    <citation type="journal article" date="2024" name="G3 (Bethesda)">
        <title>Genome assembly of Hibiscus sabdariffa L. provides insights into metabolisms of medicinal natural products.</title>
        <authorList>
            <person name="Kim T."/>
        </authorList>
    </citation>
    <scope>NUCLEOTIDE SEQUENCE [LARGE SCALE GENOMIC DNA]</scope>
    <source>
        <strain evidence="1">TK-2024</strain>
        <tissue evidence="1">Old leaves</tissue>
    </source>
</reference>
<name>A0ABR2R918_9ROSI</name>